<protein>
    <submittedName>
        <fullName evidence="2">Uncharacterized protein</fullName>
    </submittedName>
</protein>
<organism evidence="2 3">
    <name type="scientific">Povalibacter uvarum</name>
    <dbReference type="NCBI Taxonomy" id="732238"/>
    <lineage>
        <taxon>Bacteria</taxon>
        <taxon>Pseudomonadati</taxon>
        <taxon>Pseudomonadota</taxon>
        <taxon>Gammaproteobacteria</taxon>
        <taxon>Steroidobacterales</taxon>
        <taxon>Steroidobacteraceae</taxon>
        <taxon>Povalibacter</taxon>
    </lineage>
</organism>
<gene>
    <name evidence="2" type="ORF">HNQ60_000831</name>
</gene>
<dbReference type="EMBL" id="JACHHZ010000001">
    <property type="protein sequence ID" value="MBB6091985.1"/>
    <property type="molecule type" value="Genomic_DNA"/>
</dbReference>
<sequence>MKYLSRAKRILQVGSVAVAIAASATVATAAEWSKPVLAKGYKVPRTADGHPDFQGNWTNASLTSLERPAQFGDRLVLTPEEAAQIEGTAADHVEKNALPTDPKLGIQDLPKDCGYGFSGTNCGYNNFWVDRGSQVTRVNGEARSSFLVYPKNGRLPAVLPEARQRLAAKSAAFRKGAGPVDGPEIRSLGERCLMSFGSSAGPPMTPQMYNNTYTIVQSKDTVMILVEMVHDTRIVKLNADHAPAGIKKWMGDSVGRWEGDTLVVETTNLHPQQSIRGANENVKVTERFTRVAPDQILYQFKVEDPTVWADVWMGEEIMSATNEKLYEYACHEGNYALPGILAGAREEERVAAEKGQALRKKTAAEVEKELEGE</sequence>
<feature type="signal peptide" evidence="1">
    <location>
        <begin position="1"/>
        <end position="29"/>
    </location>
</feature>
<name>A0A841HIW3_9GAMM</name>
<reference evidence="2 3" key="1">
    <citation type="submission" date="2020-08" db="EMBL/GenBank/DDBJ databases">
        <title>Genomic Encyclopedia of Type Strains, Phase IV (KMG-IV): sequencing the most valuable type-strain genomes for metagenomic binning, comparative biology and taxonomic classification.</title>
        <authorList>
            <person name="Goeker M."/>
        </authorList>
    </citation>
    <scope>NUCLEOTIDE SEQUENCE [LARGE SCALE GENOMIC DNA]</scope>
    <source>
        <strain evidence="2 3">DSM 26723</strain>
    </source>
</reference>
<keyword evidence="3" id="KW-1185">Reference proteome</keyword>
<accession>A0A841HIW3</accession>
<evidence type="ECO:0000256" key="1">
    <source>
        <dbReference type="SAM" id="SignalP"/>
    </source>
</evidence>
<dbReference type="RefSeq" id="WP_184329748.1">
    <property type="nucleotide sequence ID" value="NZ_JACHHZ010000001.1"/>
</dbReference>
<proteinExistence type="predicted"/>
<dbReference type="AlphaFoldDB" id="A0A841HIW3"/>
<evidence type="ECO:0000313" key="2">
    <source>
        <dbReference type="EMBL" id="MBB6091985.1"/>
    </source>
</evidence>
<comment type="caution">
    <text evidence="2">The sequence shown here is derived from an EMBL/GenBank/DDBJ whole genome shotgun (WGS) entry which is preliminary data.</text>
</comment>
<evidence type="ECO:0000313" key="3">
    <source>
        <dbReference type="Proteomes" id="UP000588068"/>
    </source>
</evidence>
<dbReference type="Proteomes" id="UP000588068">
    <property type="component" value="Unassembled WGS sequence"/>
</dbReference>
<keyword evidence="1" id="KW-0732">Signal</keyword>
<feature type="chain" id="PRO_5032447601" evidence="1">
    <location>
        <begin position="30"/>
        <end position="373"/>
    </location>
</feature>